<feature type="modified residue" description="N6-(pyridoxal phosphate)lysine" evidence="3">
    <location>
        <position position="199"/>
    </location>
</feature>
<dbReference type="EMBL" id="KV454014">
    <property type="protein sequence ID" value="ODV95118.1"/>
    <property type="molecule type" value="Genomic_DNA"/>
</dbReference>
<evidence type="ECO:0000256" key="2">
    <source>
        <dbReference type="ARBA" id="ARBA00022898"/>
    </source>
</evidence>
<evidence type="ECO:0000256" key="3">
    <source>
        <dbReference type="PIRSR" id="PIRSR001434-2"/>
    </source>
</evidence>
<dbReference type="OrthoDB" id="3512640at2759"/>
<gene>
    <name evidence="6" type="ORF">PACTADRAFT_42729</name>
</gene>
<name>A0A1E4TTV8_PACTA</name>
<keyword evidence="2 3" id="KW-0663">Pyridoxal phosphate</keyword>
<dbReference type="InterPro" id="IPR015422">
    <property type="entry name" value="PyrdxlP-dep_Trfase_small"/>
</dbReference>
<dbReference type="InterPro" id="IPR000277">
    <property type="entry name" value="Cys/Met-Metab_PyrdxlP-dep_enz"/>
</dbReference>
<dbReference type="AlphaFoldDB" id="A0A1E4TTV8"/>
<evidence type="ECO:0000256" key="4">
    <source>
        <dbReference type="RuleBase" id="RU362118"/>
    </source>
</evidence>
<evidence type="ECO:0000313" key="6">
    <source>
        <dbReference type="EMBL" id="ODV95118.1"/>
    </source>
</evidence>
<dbReference type="STRING" id="669874.A0A1E4TTV8"/>
<organism evidence="6 7">
    <name type="scientific">Pachysolen tannophilus NRRL Y-2460</name>
    <dbReference type="NCBI Taxonomy" id="669874"/>
    <lineage>
        <taxon>Eukaryota</taxon>
        <taxon>Fungi</taxon>
        <taxon>Dikarya</taxon>
        <taxon>Ascomycota</taxon>
        <taxon>Saccharomycotina</taxon>
        <taxon>Pichiomycetes</taxon>
        <taxon>Pachysolenaceae</taxon>
        <taxon>Pachysolen</taxon>
    </lineage>
</organism>
<dbReference type="PROSITE" id="PS00868">
    <property type="entry name" value="CYS_MET_METAB_PP"/>
    <property type="match status" value="1"/>
</dbReference>
<evidence type="ECO:0000256" key="1">
    <source>
        <dbReference type="ARBA" id="ARBA00001933"/>
    </source>
</evidence>
<dbReference type="InterPro" id="IPR054542">
    <property type="entry name" value="Cys_met_metab_PP"/>
</dbReference>
<comment type="similarity">
    <text evidence="4">Belongs to the trans-sulfuration enzymes family.</text>
</comment>
<accession>A0A1E4TTV8</accession>
<sequence length="389" mass="44047">MASDNLALNDDNSNNKQQQQQQQQQQQRHQRQQSRQNTGNSNTPINTNIILDNFSYSRTSHPNSEKVEKILENITNGYVTLYNSGTSAIMGLLTYLNPNKICINNNGGYQGTHQVIKLLSKLTHLEKLSLNEYNKLRKGDVMLIESPMNPEGYCVDIEKYSKLAHSKNALLLVDSTLAPPPLQDPFKHGADYIIHSATKYFSGHSDLLAGFIVSSTKDTKINLLEERFSLGTNIANFDSFLLLRSLRTFKMRILQQSSNTFQLIKFLMKNISKYPIITKIHHSSLQLDPFVLLQLNGYYNPIFAIEFKSMEIAELLINRFSFLNCKNNLTGGGVETTVELTYKNPNFVNLDFDNINSSVGANLLRFSVGCEDHEDLINDFDQALSSFNT</sequence>
<dbReference type="Proteomes" id="UP000094236">
    <property type="component" value="Unassembled WGS sequence"/>
</dbReference>
<dbReference type="GO" id="GO:0005737">
    <property type="term" value="C:cytoplasm"/>
    <property type="evidence" value="ECO:0007669"/>
    <property type="project" value="TreeGrafter"/>
</dbReference>
<dbReference type="PANTHER" id="PTHR11808">
    <property type="entry name" value="TRANS-SULFURATION ENZYME FAMILY MEMBER"/>
    <property type="match status" value="1"/>
</dbReference>
<evidence type="ECO:0000313" key="7">
    <source>
        <dbReference type="Proteomes" id="UP000094236"/>
    </source>
</evidence>
<dbReference type="PIRSF" id="PIRSF001434">
    <property type="entry name" value="CGS"/>
    <property type="match status" value="1"/>
</dbReference>
<dbReference type="Gene3D" id="3.40.640.10">
    <property type="entry name" value="Type I PLP-dependent aspartate aminotransferase-like (Major domain)"/>
    <property type="match status" value="1"/>
</dbReference>
<proteinExistence type="inferred from homology"/>
<dbReference type="GO" id="GO:0019346">
    <property type="term" value="P:transsulfuration"/>
    <property type="evidence" value="ECO:0007669"/>
    <property type="project" value="InterPro"/>
</dbReference>
<feature type="compositionally biased region" description="Low complexity" evidence="5">
    <location>
        <begin position="1"/>
        <end position="27"/>
    </location>
</feature>
<protein>
    <recommendedName>
        <fullName evidence="8">Cystathionine gamma-synthase</fullName>
    </recommendedName>
</protein>
<dbReference type="GO" id="GO:0030170">
    <property type="term" value="F:pyridoxal phosphate binding"/>
    <property type="evidence" value="ECO:0007669"/>
    <property type="project" value="InterPro"/>
</dbReference>
<feature type="region of interest" description="Disordered" evidence="5">
    <location>
        <begin position="1"/>
        <end position="47"/>
    </location>
</feature>
<dbReference type="GO" id="GO:0016846">
    <property type="term" value="F:carbon-sulfur lyase activity"/>
    <property type="evidence" value="ECO:0007669"/>
    <property type="project" value="TreeGrafter"/>
</dbReference>
<reference evidence="7" key="1">
    <citation type="submission" date="2016-05" db="EMBL/GenBank/DDBJ databases">
        <title>Comparative genomics of biotechnologically important yeasts.</title>
        <authorList>
            <consortium name="DOE Joint Genome Institute"/>
            <person name="Riley R."/>
            <person name="Haridas S."/>
            <person name="Wolfe K.H."/>
            <person name="Lopes M.R."/>
            <person name="Hittinger C.T."/>
            <person name="Goker M."/>
            <person name="Salamov A."/>
            <person name="Wisecaver J."/>
            <person name="Long T.M."/>
            <person name="Aerts A.L."/>
            <person name="Barry K."/>
            <person name="Choi C."/>
            <person name="Clum A."/>
            <person name="Coughlan A.Y."/>
            <person name="Deshpande S."/>
            <person name="Douglass A.P."/>
            <person name="Hanson S.J."/>
            <person name="Klenk H.-P."/>
            <person name="Labutti K."/>
            <person name="Lapidus A."/>
            <person name="Lindquist E."/>
            <person name="Lipzen A."/>
            <person name="Meier-Kolthoff J.P."/>
            <person name="Ohm R.A."/>
            <person name="Otillar R.P."/>
            <person name="Pangilinan J."/>
            <person name="Peng Y."/>
            <person name="Rokas A."/>
            <person name="Rosa C.A."/>
            <person name="Scheuner C."/>
            <person name="Sibirny A.A."/>
            <person name="Slot J.C."/>
            <person name="Stielow J.B."/>
            <person name="Sun H."/>
            <person name="Kurtzman C.P."/>
            <person name="Blackwell M."/>
            <person name="Grigoriev I.V."/>
            <person name="Jeffries T.W."/>
        </authorList>
    </citation>
    <scope>NUCLEOTIDE SEQUENCE [LARGE SCALE GENOMIC DNA]</scope>
    <source>
        <strain evidence="7">NRRL Y-2460</strain>
    </source>
</reference>
<dbReference type="Gene3D" id="3.90.1150.10">
    <property type="entry name" value="Aspartate Aminotransferase, domain 1"/>
    <property type="match status" value="1"/>
</dbReference>
<dbReference type="PANTHER" id="PTHR11808:SF35">
    <property type="entry name" value="CYSTATHIONINE GAMMA-SYNTHASE (AFU_ORTHOLOGUE AFUA_7G01590)"/>
    <property type="match status" value="1"/>
</dbReference>
<dbReference type="SUPFAM" id="SSF53383">
    <property type="entry name" value="PLP-dependent transferases"/>
    <property type="match status" value="1"/>
</dbReference>
<evidence type="ECO:0000256" key="5">
    <source>
        <dbReference type="SAM" id="MobiDB-lite"/>
    </source>
</evidence>
<evidence type="ECO:0008006" key="8">
    <source>
        <dbReference type="Google" id="ProtNLM"/>
    </source>
</evidence>
<dbReference type="InterPro" id="IPR015421">
    <property type="entry name" value="PyrdxlP-dep_Trfase_major"/>
</dbReference>
<dbReference type="InterPro" id="IPR015424">
    <property type="entry name" value="PyrdxlP-dep_Trfase"/>
</dbReference>
<dbReference type="Pfam" id="PF01053">
    <property type="entry name" value="Cys_Met_Meta_PP"/>
    <property type="match status" value="1"/>
</dbReference>
<comment type="cofactor">
    <cofactor evidence="1 4">
        <name>pyridoxal 5'-phosphate</name>
        <dbReference type="ChEBI" id="CHEBI:597326"/>
    </cofactor>
</comment>
<keyword evidence="7" id="KW-1185">Reference proteome</keyword>
<feature type="compositionally biased region" description="Polar residues" evidence="5">
    <location>
        <begin position="37"/>
        <end position="47"/>
    </location>
</feature>